<evidence type="ECO:0000256" key="2">
    <source>
        <dbReference type="ARBA" id="ARBA00023140"/>
    </source>
</evidence>
<dbReference type="EMBL" id="JANEYF010000880">
    <property type="protein sequence ID" value="KAJ8967249.1"/>
    <property type="molecule type" value="Genomic_DNA"/>
</dbReference>
<organism evidence="4 5">
    <name type="scientific">Rhamnusium bicolor</name>
    <dbReference type="NCBI Taxonomy" id="1586634"/>
    <lineage>
        <taxon>Eukaryota</taxon>
        <taxon>Metazoa</taxon>
        <taxon>Ecdysozoa</taxon>
        <taxon>Arthropoda</taxon>
        <taxon>Hexapoda</taxon>
        <taxon>Insecta</taxon>
        <taxon>Pterygota</taxon>
        <taxon>Neoptera</taxon>
        <taxon>Endopterygota</taxon>
        <taxon>Coleoptera</taxon>
        <taxon>Polyphaga</taxon>
        <taxon>Cucujiformia</taxon>
        <taxon>Chrysomeloidea</taxon>
        <taxon>Cerambycidae</taxon>
        <taxon>Lepturinae</taxon>
        <taxon>Rhagiini</taxon>
        <taxon>Rhamnusium</taxon>
    </lineage>
</organism>
<evidence type="ECO:0000259" key="3">
    <source>
        <dbReference type="Pfam" id="PF00501"/>
    </source>
</evidence>
<keyword evidence="2" id="KW-0576">Peroxisome</keyword>
<dbReference type="InterPro" id="IPR042099">
    <property type="entry name" value="ANL_N_sf"/>
</dbReference>
<proteinExistence type="predicted"/>
<evidence type="ECO:0000313" key="4">
    <source>
        <dbReference type="EMBL" id="KAJ8967249.1"/>
    </source>
</evidence>
<evidence type="ECO:0000313" key="5">
    <source>
        <dbReference type="Proteomes" id="UP001162156"/>
    </source>
</evidence>
<dbReference type="SUPFAM" id="SSF56801">
    <property type="entry name" value="Acetyl-CoA synthetase-like"/>
    <property type="match status" value="1"/>
</dbReference>
<comment type="caution">
    <text evidence="4">The sequence shown here is derived from an EMBL/GenBank/DDBJ whole genome shotgun (WGS) entry which is preliminary data.</text>
</comment>
<dbReference type="PANTHER" id="PTHR24096">
    <property type="entry name" value="LONG-CHAIN-FATTY-ACID--COA LIGASE"/>
    <property type="match status" value="1"/>
</dbReference>
<name>A0AAV8ZQS8_9CUCU</name>
<keyword evidence="5" id="KW-1185">Reference proteome</keyword>
<accession>A0AAV8ZQS8</accession>
<feature type="domain" description="AMP-dependent synthetase/ligase" evidence="3">
    <location>
        <begin position="4"/>
        <end position="118"/>
    </location>
</feature>
<gene>
    <name evidence="4" type="ORF">NQ314_002976</name>
</gene>
<protein>
    <recommendedName>
        <fullName evidence="3">AMP-dependent synthetase/ligase domain-containing protein</fullName>
    </recommendedName>
</protein>
<dbReference type="InterPro" id="IPR000873">
    <property type="entry name" value="AMP-dep_synth/lig_dom"/>
</dbReference>
<dbReference type="GO" id="GO:0004467">
    <property type="term" value="F:long-chain fatty acid-CoA ligase activity"/>
    <property type="evidence" value="ECO:0007669"/>
    <property type="project" value="TreeGrafter"/>
</dbReference>
<dbReference type="PANTHER" id="PTHR24096:SF422">
    <property type="entry name" value="BCDNA.GH02901"/>
    <property type="match status" value="1"/>
</dbReference>
<dbReference type="Pfam" id="PF00501">
    <property type="entry name" value="AMP-binding"/>
    <property type="match status" value="1"/>
</dbReference>
<dbReference type="Proteomes" id="UP001162156">
    <property type="component" value="Unassembled WGS sequence"/>
</dbReference>
<dbReference type="GO" id="GO:0046949">
    <property type="term" value="P:fatty-acyl-CoA biosynthetic process"/>
    <property type="evidence" value="ECO:0007669"/>
    <property type="project" value="TreeGrafter"/>
</dbReference>
<dbReference type="GO" id="GO:0005777">
    <property type="term" value="C:peroxisome"/>
    <property type="evidence" value="ECO:0007669"/>
    <property type="project" value="UniProtKB-SubCell"/>
</dbReference>
<sequence>MVIHLINDSPHIDPSEDLASVKLIMSGAAPLGATDIERFFDVTKGKIGFIQAYGMTESSPLTLKQTNAFKWGIKIGGSGLLIPNTEAKFISLENSYCLDGLGIHECGELLIRGPQVYSCSS</sequence>
<reference evidence="4" key="1">
    <citation type="journal article" date="2023" name="Insect Mol. Biol.">
        <title>Genome sequencing provides insights into the evolution of gene families encoding plant cell wall-degrading enzymes in longhorned beetles.</title>
        <authorList>
            <person name="Shin N.R."/>
            <person name="Okamura Y."/>
            <person name="Kirsch R."/>
            <person name="Pauchet Y."/>
        </authorList>
    </citation>
    <scope>NUCLEOTIDE SEQUENCE</scope>
    <source>
        <strain evidence="4">RBIC_L_NR</strain>
    </source>
</reference>
<dbReference type="AlphaFoldDB" id="A0AAV8ZQS8"/>
<evidence type="ECO:0000256" key="1">
    <source>
        <dbReference type="ARBA" id="ARBA00004275"/>
    </source>
</evidence>
<comment type="subcellular location">
    <subcellularLocation>
        <location evidence="1">Peroxisome</location>
    </subcellularLocation>
</comment>
<dbReference type="Gene3D" id="3.40.50.12780">
    <property type="entry name" value="N-terminal domain of ligase-like"/>
    <property type="match status" value="1"/>
</dbReference>